<accession>A0ABX7QAL4</accession>
<dbReference type="EMBL" id="CP071448">
    <property type="protein sequence ID" value="QSW87491.1"/>
    <property type="molecule type" value="Genomic_DNA"/>
</dbReference>
<reference evidence="2 3" key="1">
    <citation type="submission" date="2021-03" db="EMBL/GenBank/DDBJ databases">
        <title>Flavobacterium kribbensis sp. nov, an endophytic bacteria, isolated from soybean.</title>
        <authorList>
            <person name="Lee J."/>
            <person name="Seo J."/>
        </authorList>
    </citation>
    <scope>NUCLEOTIDE SEQUENCE [LARGE SCALE GENOMIC DNA]</scope>
    <source>
        <strain evidence="2 3">BB8</strain>
    </source>
</reference>
<dbReference type="Pfam" id="PF00535">
    <property type="entry name" value="Glycos_transf_2"/>
    <property type="match status" value="1"/>
</dbReference>
<dbReference type="SUPFAM" id="SSF53448">
    <property type="entry name" value="Nucleotide-diphospho-sugar transferases"/>
    <property type="match status" value="1"/>
</dbReference>
<evidence type="ECO:0000313" key="3">
    <source>
        <dbReference type="Proteomes" id="UP000663440"/>
    </source>
</evidence>
<gene>
    <name evidence="2" type="ORF">J0383_14470</name>
</gene>
<proteinExistence type="predicted"/>
<dbReference type="InterPro" id="IPR029044">
    <property type="entry name" value="Nucleotide-diphossugar_trans"/>
</dbReference>
<dbReference type="InterPro" id="IPR001173">
    <property type="entry name" value="Glyco_trans_2-like"/>
</dbReference>
<name>A0ABX7QAL4_9FLAO</name>
<dbReference type="Proteomes" id="UP000663440">
    <property type="component" value="Chromosome"/>
</dbReference>
<feature type="domain" description="Glycosyltransferase 2-like" evidence="1">
    <location>
        <begin position="4"/>
        <end position="151"/>
    </location>
</feature>
<evidence type="ECO:0000259" key="1">
    <source>
        <dbReference type="Pfam" id="PF00535"/>
    </source>
</evidence>
<keyword evidence="3" id="KW-1185">Reference proteome</keyword>
<organism evidence="2 3">
    <name type="scientific">Flavobacterium endoglycinae</name>
    <dbReference type="NCBI Taxonomy" id="2816357"/>
    <lineage>
        <taxon>Bacteria</taxon>
        <taxon>Pseudomonadati</taxon>
        <taxon>Bacteroidota</taxon>
        <taxon>Flavobacteriia</taxon>
        <taxon>Flavobacteriales</taxon>
        <taxon>Flavobacteriaceae</taxon>
        <taxon>Flavobacterium</taxon>
    </lineage>
</organism>
<evidence type="ECO:0000313" key="2">
    <source>
        <dbReference type="EMBL" id="QSW87491.1"/>
    </source>
</evidence>
<dbReference type="Gene3D" id="3.90.550.10">
    <property type="entry name" value="Spore Coat Polysaccharide Biosynthesis Protein SpsA, Chain A"/>
    <property type="match status" value="1"/>
</dbReference>
<sequence>MKLSIVIVTKNRAKELEITLNKLLNVLDLTQHEILVFIDGCPQTQELISKYDQVQWSFTEKSIGASPARNALYPKAKGEILIGLDDDAHLLNTDFILKIENTFLENPKAGIIAFQEIKGIFLNDREALQAREPENKKYITNDFIGCGFAIKNKVYKETRGFPVWIDIYGEESCLTIEVIDLGYDIVYNNEIIVNHRVDRKQRLALGRNYFRFEKQLKNAAYYYLVYYPNPFLKIAKLMFHNFKKYALTDKKCFVLFLKSNFTVFVNLPKILKFRKPVSRETILKIKSLNSIKY</sequence>
<dbReference type="CDD" id="cd00761">
    <property type="entry name" value="Glyco_tranf_GTA_type"/>
    <property type="match status" value="1"/>
</dbReference>
<dbReference type="RefSeq" id="WP_207294720.1">
    <property type="nucleotide sequence ID" value="NZ_CP071448.1"/>
</dbReference>
<protein>
    <submittedName>
        <fullName evidence="2">Glycosyltransferase family 2 protein</fullName>
    </submittedName>
</protein>